<evidence type="ECO:0000256" key="2">
    <source>
        <dbReference type="ARBA" id="ARBA00022729"/>
    </source>
</evidence>
<dbReference type="InterPro" id="IPR051398">
    <property type="entry name" value="Polysacch_Deacetylase"/>
</dbReference>
<dbReference type="RefSeq" id="WP_103115591.1">
    <property type="nucleotide sequence ID" value="NZ_PPFX01000020.1"/>
</dbReference>
<reference evidence="6" key="1">
    <citation type="journal article" date="2018" name="Genome Announc.">
        <title>Genome Sequence of Geothermobacter sp. HR-1 Iron Reducer from the Loihi Seamount.</title>
        <authorList>
            <person name="Smith H."/>
            <person name="Abuyen K."/>
            <person name="Tremblay J."/>
            <person name="Savalia P."/>
            <person name="Perez-Rodriguez I."/>
            <person name="Emerson D."/>
            <person name="Tully B."/>
            <person name="Amend J."/>
        </authorList>
    </citation>
    <scope>NUCLEOTIDE SEQUENCE [LARGE SCALE GENOMIC DNA]</scope>
    <source>
        <strain evidence="6">HR-1</strain>
    </source>
</reference>
<feature type="active site" evidence="4">
    <location>
        <position position="411"/>
    </location>
</feature>
<evidence type="ECO:0000256" key="4">
    <source>
        <dbReference type="PIRSR" id="PIRSR617867-1"/>
    </source>
</evidence>
<keyword evidence="3" id="KW-0378">Hydrolase</keyword>
<dbReference type="GO" id="GO:0004725">
    <property type="term" value="F:protein tyrosine phosphatase activity"/>
    <property type="evidence" value="ECO:0007669"/>
    <property type="project" value="InterPro"/>
</dbReference>
<dbReference type="SMART" id="SM00226">
    <property type="entry name" value="LMWPc"/>
    <property type="match status" value="1"/>
</dbReference>
<dbReference type="InterPro" id="IPR011330">
    <property type="entry name" value="Glyco_hydro/deAcase_b/a-brl"/>
</dbReference>
<dbReference type="EMBL" id="PPFX01000020">
    <property type="protein sequence ID" value="PNU19978.1"/>
    <property type="molecule type" value="Genomic_DNA"/>
</dbReference>
<dbReference type="CDD" id="cd10918">
    <property type="entry name" value="CE4_NodB_like_5s_6s"/>
    <property type="match status" value="1"/>
</dbReference>
<comment type="similarity">
    <text evidence="1">Belongs to the low molecular weight phosphotyrosine protein phosphatase family.</text>
</comment>
<dbReference type="GO" id="GO:0005975">
    <property type="term" value="P:carbohydrate metabolic process"/>
    <property type="evidence" value="ECO:0007669"/>
    <property type="project" value="InterPro"/>
</dbReference>
<feature type="active site" description="Nucleophile" evidence="4">
    <location>
        <position position="405"/>
    </location>
</feature>
<dbReference type="Pfam" id="PF01451">
    <property type="entry name" value="LMWPc"/>
    <property type="match status" value="1"/>
</dbReference>
<feature type="active site" description="Proton donor" evidence="4">
    <location>
        <position position="511"/>
    </location>
</feature>
<organism evidence="6">
    <name type="scientific">Geothermobacter hydrogeniphilus</name>
    <dbReference type="NCBI Taxonomy" id="1969733"/>
    <lineage>
        <taxon>Bacteria</taxon>
        <taxon>Pseudomonadati</taxon>
        <taxon>Thermodesulfobacteriota</taxon>
        <taxon>Desulfuromonadia</taxon>
        <taxon>Desulfuromonadales</taxon>
        <taxon>Geothermobacteraceae</taxon>
        <taxon>Geothermobacter</taxon>
    </lineage>
</organism>
<dbReference type="InterPro" id="IPR036196">
    <property type="entry name" value="Ptyr_pPase_sf"/>
</dbReference>
<dbReference type="Pfam" id="PF01522">
    <property type="entry name" value="Polysacc_deac_1"/>
    <property type="match status" value="1"/>
</dbReference>
<accession>A0A2K2H9H5</accession>
<evidence type="ECO:0000256" key="3">
    <source>
        <dbReference type="ARBA" id="ARBA00022801"/>
    </source>
</evidence>
<gene>
    <name evidence="6" type="ORF">C2E25_09920</name>
</gene>
<evidence type="ECO:0000259" key="5">
    <source>
        <dbReference type="SMART" id="SM00226"/>
    </source>
</evidence>
<dbReference type="SUPFAM" id="SSF88713">
    <property type="entry name" value="Glycoside hydrolase/deacetylase"/>
    <property type="match status" value="1"/>
</dbReference>
<dbReference type="Gene3D" id="3.20.20.370">
    <property type="entry name" value="Glycoside hydrolase/deacetylase"/>
    <property type="match status" value="1"/>
</dbReference>
<dbReference type="PRINTS" id="PR00719">
    <property type="entry name" value="LMWPTPASE"/>
</dbReference>
<sequence length="540" mass="60035">MKGVRLKPSIKRLLGSVVSTAAGRKLVNRCSPGFATVFLLHRAAGVHPGIHGHDPEGLEQILIGLKKRRFNLVSLDAVVSAARGTTTLPNQSVAFTMDDGYRDQLEILAPVFVRHGVPLTVFLTTGLLDGELWPWDAKIHWLMMRFDRQQLEIPVGRQRICWSTGSVQERLSARRELQTIAAALSSEHLPSFLSSLEDAVGIKLPRNAPEEFQPASWDQVRSLEAEGVRFAPHTHSHRILSRLSEEGARGELLRSLDRVRSCTKRALPVMAYPVGMETHFGSREMALAEGLGYSAAFSVCGEYMRWKRIDGVTDGRCYSIPRYALPAKICDAMWIAGGVELFKWSSVSLMSHMGELVYGHDKRTGRVGRRVFLRSQLRKLALSLGQYSRFREIDPGRIKRLVFVCRGNVCRSPYAEKVAQRLGFPAVSCGTDVLHSSPAEQMAVRAALMRGVDLSGHMSKSIHDLPIDRNDCLVVMDPSQLPVAKEVMFSTGGQLTLIGLWCSPAVAQITDPYRSGVEDFLKCYVLIENAIKRFIASFNK</sequence>
<dbReference type="Gene3D" id="3.40.50.2300">
    <property type="match status" value="1"/>
</dbReference>
<evidence type="ECO:0000313" key="6">
    <source>
        <dbReference type="EMBL" id="PNU19978.1"/>
    </source>
</evidence>
<name>A0A2K2H9H5_9BACT</name>
<dbReference type="InterPro" id="IPR002509">
    <property type="entry name" value="NODB_dom"/>
</dbReference>
<protein>
    <recommendedName>
        <fullName evidence="5">Phosphotyrosine protein phosphatase I domain-containing protein</fullName>
    </recommendedName>
</protein>
<proteinExistence type="inferred from homology"/>
<dbReference type="Proteomes" id="UP000236340">
    <property type="component" value="Unassembled WGS sequence"/>
</dbReference>
<evidence type="ECO:0000256" key="1">
    <source>
        <dbReference type="ARBA" id="ARBA00011063"/>
    </source>
</evidence>
<dbReference type="InterPro" id="IPR017867">
    <property type="entry name" value="Tyr_phospatase_low_mol_wt"/>
</dbReference>
<dbReference type="PANTHER" id="PTHR34216:SF7">
    <property type="entry name" value="POLY-BETA-1,6-N-ACETYL-D-GLUCOSAMINE N-DEACETYLASE"/>
    <property type="match status" value="1"/>
</dbReference>
<dbReference type="AlphaFoldDB" id="A0A2K2H9H5"/>
<dbReference type="SUPFAM" id="SSF52788">
    <property type="entry name" value="Phosphotyrosine protein phosphatases I"/>
    <property type="match status" value="1"/>
</dbReference>
<dbReference type="GO" id="GO:0016810">
    <property type="term" value="F:hydrolase activity, acting on carbon-nitrogen (but not peptide) bonds"/>
    <property type="evidence" value="ECO:0007669"/>
    <property type="project" value="InterPro"/>
</dbReference>
<dbReference type="InterPro" id="IPR023485">
    <property type="entry name" value="Ptyr_pPase"/>
</dbReference>
<dbReference type="PANTHER" id="PTHR34216">
    <property type="match status" value="1"/>
</dbReference>
<dbReference type="OrthoDB" id="9784339at2"/>
<feature type="domain" description="Phosphotyrosine protein phosphatase I" evidence="5">
    <location>
        <begin position="399"/>
        <end position="537"/>
    </location>
</feature>
<keyword evidence="2" id="KW-0732">Signal</keyword>
<comment type="caution">
    <text evidence="6">The sequence shown here is derived from an EMBL/GenBank/DDBJ whole genome shotgun (WGS) entry which is preliminary data.</text>
</comment>